<dbReference type="HAMAP" id="MF_01872">
    <property type="entry name" value="tRNA_methyltr_YfiC"/>
    <property type="match status" value="1"/>
</dbReference>
<dbReference type="STRING" id="338188.ERS852397_03459"/>
<organism evidence="8 9">
    <name type="scientific">Bacteroides finegoldii</name>
    <dbReference type="NCBI Taxonomy" id="338188"/>
    <lineage>
        <taxon>Bacteria</taxon>
        <taxon>Pseudomonadati</taxon>
        <taxon>Bacteroidota</taxon>
        <taxon>Bacteroidia</taxon>
        <taxon>Bacteroidales</taxon>
        <taxon>Bacteroidaceae</taxon>
        <taxon>Bacteroides</taxon>
    </lineage>
</organism>
<keyword evidence="4 6" id="KW-0949">S-adenosyl-L-methionine</keyword>
<evidence type="ECO:0000256" key="4">
    <source>
        <dbReference type="ARBA" id="ARBA00022691"/>
    </source>
</evidence>
<name>A0A174KFT7_9BACE</name>
<keyword evidence="2 6" id="KW-0489">Methyltransferase</keyword>
<dbReference type="CDD" id="cd02440">
    <property type="entry name" value="AdoMet_MTases"/>
    <property type="match status" value="1"/>
</dbReference>
<dbReference type="GO" id="GO:0003676">
    <property type="term" value="F:nucleic acid binding"/>
    <property type="evidence" value="ECO:0007669"/>
    <property type="project" value="InterPro"/>
</dbReference>
<dbReference type="AlphaFoldDB" id="A0A174KFT7"/>
<dbReference type="InterPro" id="IPR029063">
    <property type="entry name" value="SAM-dependent_MTases_sf"/>
</dbReference>
<accession>A0A174KFT7</accession>
<keyword evidence="5 6" id="KW-0819">tRNA processing</keyword>
<comment type="function">
    <text evidence="6">Specifically methylates the adenine in position 37 of tRNA(1)(Val) (anticodon cmo5UAC).</text>
</comment>
<reference evidence="8 9" key="1">
    <citation type="submission" date="2015-09" db="EMBL/GenBank/DDBJ databases">
        <authorList>
            <consortium name="Pathogen Informatics"/>
        </authorList>
    </citation>
    <scope>NUCLEOTIDE SEQUENCE [LARGE SCALE GENOMIC DNA]</scope>
    <source>
        <strain evidence="8 9">2789STDY5608840</strain>
    </source>
</reference>
<dbReference type="GO" id="GO:0032259">
    <property type="term" value="P:methylation"/>
    <property type="evidence" value="ECO:0007669"/>
    <property type="project" value="UniProtKB-KW"/>
</dbReference>
<dbReference type="Pfam" id="PF05175">
    <property type="entry name" value="MTS"/>
    <property type="match status" value="1"/>
</dbReference>
<comment type="catalytic activity">
    <reaction evidence="6">
        <text>adenosine(37) in tRNA1(Val) + S-adenosyl-L-methionine = N(6)-methyladenosine(37) in tRNA1(Val) + S-adenosyl-L-homocysteine + H(+)</text>
        <dbReference type="Rhea" id="RHEA:43160"/>
        <dbReference type="Rhea" id="RHEA-COMP:10369"/>
        <dbReference type="Rhea" id="RHEA-COMP:10370"/>
        <dbReference type="ChEBI" id="CHEBI:15378"/>
        <dbReference type="ChEBI" id="CHEBI:57856"/>
        <dbReference type="ChEBI" id="CHEBI:59789"/>
        <dbReference type="ChEBI" id="CHEBI:74411"/>
        <dbReference type="ChEBI" id="CHEBI:74449"/>
        <dbReference type="EC" id="2.1.1.223"/>
    </reaction>
</comment>
<dbReference type="RefSeq" id="WP_055279770.1">
    <property type="nucleotide sequence ID" value="NZ_CABIXA010000028.1"/>
</dbReference>
<dbReference type="GO" id="GO:0005737">
    <property type="term" value="C:cytoplasm"/>
    <property type="evidence" value="ECO:0007669"/>
    <property type="project" value="UniProtKB-SubCell"/>
</dbReference>
<dbReference type="PROSITE" id="PS00092">
    <property type="entry name" value="N6_MTASE"/>
    <property type="match status" value="1"/>
</dbReference>
<dbReference type="Gene3D" id="3.40.50.150">
    <property type="entry name" value="Vaccinia Virus protein VP39"/>
    <property type="match status" value="1"/>
</dbReference>
<dbReference type="InterPro" id="IPR007848">
    <property type="entry name" value="Small_mtfrase_dom"/>
</dbReference>
<comment type="subcellular location">
    <subcellularLocation>
        <location evidence="6">Cytoplasm</location>
    </subcellularLocation>
</comment>
<dbReference type="SUPFAM" id="SSF53335">
    <property type="entry name" value="S-adenosyl-L-methionine-dependent methyltransferases"/>
    <property type="match status" value="1"/>
</dbReference>
<protein>
    <recommendedName>
        <fullName evidence="6">tRNA1(Val) (adenine(37)-N6)-methyltransferase</fullName>
        <ecNumber evidence="6">2.1.1.223</ecNumber>
    </recommendedName>
    <alternativeName>
        <fullName evidence="6">tRNA m6A37 methyltransferase</fullName>
    </alternativeName>
</protein>
<evidence type="ECO:0000256" key="3">
    <source>
        <dbReference type="ARBA" id="ARBA00022679"/>
    </source>
</evidence>
<feature type="domain" description="Methyltransferase small" evidence="7">
    <location>
        <begin position="39"/>
        <end position="134"/>
    </location>
</feature>
<dbReference type="InterPro" id="IPR050210">
    <property type="entry name" value="tRNA_Adenine-N(6)_MTase"/>
</dbReference>
<dbReference type="GO" id="GO:0008033">
    <property type="term" value="P:tRNA processing"/>
    <property type="evidence" value="ECO:0007669"/>
    <property type="project" value="UniProtKB-UniRule"/>
</dbReference>
<comment type="similarity">
    <text evidence="6">Belongs to the methyltransferase superfamily. tRNA (adenine-N(6)-)-methyltransferase family.</text>
</comment>
<evidence type="ECO:0000256" key="2">
    <source>
        <dbReference type="ARBA" id="ARBA00022603"/>
    </source>
</evidence>
<evidence type="ECO:0000259" key="7">
    <source>
        <dbReference type="Pfam" id="PF05175"/>
    </source>
</evidence>
<keyword evidence="1 6" id="KW-0963">Cytoplasm</keyword>
<keyword evidence="3 6" id="KW-0808">Transferase</keyword>
<dbReference type="Proteomes" id="UP000095517">
    <property type="component" value="Unassembled WGS sequence"/>
</dbReference>
<evidence type="ECO:0000256" key="6">
    <source>
        <dbReference type="HAMAP-Rule" id="MF_01872"/>
    </source>
</evidence>
<evidence type="ECO:0000313" key="9">
    <source>
        <dbReference type="Proteomes" id="UP000095517"/>
    </source>
</evidence>
<dbReference type="PANTHER" id="PTHR47739:SF1">
    <property type="entry name" value="TRNA1(VAL) (ADENINE(37)-N6)-METHYLTRANSFERASE"/>
    <property type="match status" value="1"/>
</dbReference>
<evidence type="ECO:0000313" key="8">
    <source>
        <dbReference type="EMBL" id="CUP08130.1"/>
    </source>
</evidence>
<evidence type="ECO:0000256" key="5">
    <source>
        <dbReference type="ARBA" id="ARBA00022694"/>
    </source>
</evidence>
<evidence type="ECO:0000256" key="1">
    <source>
        <dbReference type="ARBA" id="ARBA00022490"/>
    </source>
</evidence>
<dbReference type="EC" id="2.1.1.223" evidence="6"/>
<dbReference type="EMBL" id="CYZH01000028">
    <property type="protein sequence ID" value="CUP08130.1"/>
    <property type="molecule type" value="Genomic_DNA"/>
</dbReference>
<dbReference type="InterPro" id="IPR002052">
    <property type="entry name" value="DNA_methylase_N6_adenine_CS"/>
</dbReference>
<dbReference type="PANTHER" id="PTHR47739">
    <property type="entry name" value="TRNA1(VAL) (ADENINE(37)-N6)-METHYLTRANSFERASE"/>
    <property type="match status" value="1"/>
</dbReference>
<proteinExistence type="inferred from homology"/>
<dbReference type="InterPro" id="IPR022882">
    <property type="entry name" value="tRNA_adenine-N6_MeTrfase"/>
</dbReference>
<dbReference type="GO" id="GO:0016430">
    <property type="term" value="F:tRNA (adenine-N6)-methyltransferase activity"/>
    <property type="evidence" value="ECO:0007669"/>
    <property type="project" value="UniProtKB-UniRule"/>
</dbReference>
<gene>
    <name evidence="8" type="primary">yfiC</name>
    <name evidence="8" type="ORF">ERS852397_03459</name>
</gene>
<sequence length="236" mass="26247">MSNPYFQFKQFTVWHDKCAMKVGTDGVLLGAWTSVQGACRVLDVGTGTGLVALMLAQRSPADVKIVALEVDTAAVEQAKENVARSFWKEQIEVVQADFNQYHSSGKFDVIVSNPPYFVGSLKCLDVQRNAARHATSLTYEELLKGVAGLLAEDGTFTVVIPADVADRVKGIASMWNLYAARQLNVITKPGGVPKRVLIAFSFDNRECVVEELLTEIARHKYSEEYIMLTREYYLKM</sequence>